<evidence type="ECO:0000313" key="2">
    <source>
        <dbReference type="Proteomes" id="UP000199427"/>
    </source>
</evidence>
<organism evidence="1 2">
    <name type="scientific">Piscibacillus halophilus</name>
    <dbReference type="NCBI Taxonomy" id="571933"/>
    <lineage>
        <taxon>Bacteria</taxon>
        <taxon>Bacillati</taxon>
        <taxon>Bacillota</taxon>
        <taxon>Bacilli</taxon>
        <taxon>Bacillales</taxon>
        <taxon>Bacillaceae</taxon>
        <taxon>Piscibacillus</taxon>
    </lineage>
</organism>
<proteinExistence type="predicted"/>
<sequence length="40" mass="4930">MKKWIVRLIKYGPIMFPFIQKMKNKFGRKKKKTIDKGQFQ</sequence>
<gene>
    <name evidence="1" type="ORF">SAMN05216362_1623</name>
</gene>
<dbReference type="EMBL" id="FOES01000062">
    <property type="protein sequence ID" value="SER22478.1"/>
    <property type="molecule type" value="Genomic_DNA"/>
</dbReference>
<dbReference type="STRING" id="571933.SAMN05216362_1623"/>
<evidence type="ECO:0000313" key="1">
    <source>
        <dbReference type="EMBL" id="SER22478.1"/>
    </source>
</evidence>
<accession>A0A1H9MFP8</accession>
<dbReference type="AlphaFoldDB" id="A0A1H9MFP8"/>
<dbReference type="Proteomes" id="UP000199427">
    <property type="component" value="Unassembled WGS sequence"/>
</dbReference>
<dbReference type="RefSeq" id="WP_277673492.1">
    <property type="nucleotide sequence ID" value="NZ_CAESCL010000109.1"/>
</dbReference>
<keyword evidence="2" id="KW-1185">Reference proteome</keyword>
<name>A0A1H9MFP8_9BACI</name>
<reference evidence="1 2" key="1">
    <citation type="submission" date="2016-10" db="EMBL/GenBank/DDBJ databases">
        <authorList>
            <person name="de Groot N.N."/>
        </authorList>
    </citation>
    <scope>NUCLEOTIDE SEQUENCE [LARGE SCALE GENOMIC DNA]</scope>
    <source>
        <strain evidence="1 2">DSM 21633</strain>
    </source>
</reference>
<protein>
    <submittedName>
        <fullName evidence="1">Uncharacterized protein</fullName>
    </submittedName>
</protein>